<evidence type="ECO:0000256" key="9">
    <source>
        <dbReference type="ARBA" id="ARBA00023303"/>
    </source>
</evidence>
<dbReference type="EMBL" id="LNQL01000002">
    <property type="protein sequence ID" value="KSU49047.1"/>
    <property type="molecule type" value="Genomic_DNA"/>
</dbReference>
<dbReference type="NCBIfam" id="NF001843">
    <property type="entry name" value="PRK00567.1-4"/>
    <property type="match status" value="1"/>
</dbReference>
<evidence type="ECO:0000256" key="4">
    <source>
        <dbReference type="ARBA" id="ARBA00022475"/>
    </source>
</evidence>
<dbReference type="PROSITE" id="PS01327">
    <property type="entry name" value="MSCL"/>
    <property type="match status" value="1"/>
</dbReference>
<evidence type="ECO:0000256" key="1">
    <source>
        <dbReference type="ARBA" id="ARBA00004651"/>
    </source>
</evidence>
<dbReference type="InterPro" id="IPR019823">
    <property type="entry name" value="Mechanosensitive_channel_CS"/>
</dbReference>
<dbReference type="GO" id="GO:0005886">
    <property type="term" value="C:plasma membrane"/>
    <property type="evidence" value="ECO:0007669"/>
    <property type="project" value="UniProtKB-SubCell"/>
</dbReference>
<proteinExistence type="inferred from homology"/>
<keyword evidence="7 10" id="KW-0406">Ion transport</keyword>
<evidence type="ECO:0000256" key="3">
    <source>
        <dbReference type="ARBA" id="ARBA00022448"/>
    </source>
</evidence>
<feature type="transmembrane region" description="Helical" evidence="10">
    <location>
        <begin position="66"/>
        <end position="87"/>
    </location>
</feature>
<dbReference type="PANTHER" id="PTHR30266">
    <property type="entry name" value="MECHANOSENSITIVE CHANNEL MSCL"/>
    <property type="match status" value="1"/>
</dbReference>
<dbReference type="AlphaFoldDB" id="A0A0V8GFH4"/>
<dbReference type="SUPFAM" id="SSF81330">
    <property type="entry name" value="Gated mechanosensitive channel"/>
    <property type="match status" value="1"/>
</dbReference>
<organism evidence="11 12">
    <name type="scientific">Exiguobacterium indicum</name>
    <dbReference type="NCBI Taxonomy" id="296995"/>
    <lineage>
        <taxon>Bacteria</taxon>
        <taxon>Bacillati</taxon>
        <taxon>Bacillota</taxon>
        <taxon>Bacilli</taxon>
        <taxon>Bacillales</taxon>
        <taxon>Bacillales Family XII. Incertae Sedis</taxon>
        <taxon>Exiguobacterium</taxon>
    </lineage>
</organism>
<dbReference type="NCBIfam" id="TIGR00220">
    <property type="entry name" value="mscL"/>
    <property type="match status" value="1"/>
</dbReference>
<comment type="subcellular location">
    <subcellularLocation>
        <location evidence="1 10">Cell membrane</location>
        <topology evidence="1 10">Multi-pass membrane protein</topology>
    </subcellularLocation>
</comment>
<keyword evidence="3 10" id="KW-0813">Transport</keyword>
<dbReference type="PANTHER" id="PTHR30266:SF2">
    <property type="entry name" value="LARGE-CONDUCTANCE MECHANOSENSITIVE CHANNEL"/>
    <property type="match status" value="1"/>
</dbReference>
<comment type="similarity">
    <text evidence="2 10">Belongs to the MscL family.</text>
</comment>
<dbReference type="Gene3D" id="1.10.1200.120">
    <property type="entry name" value="Large-conductance mechanosensitive channel, MscL, domain 1"/>
    <property type="match status" value="1"/>
</dbReference>
<dbReference type="InterPro" id="IPR036019">
    <property type="entry name" value="MscL_channel"/>
</dbReference>
<keyword evidence="9 10" id="KW-0407">Ion channel</keyword>
<comment type="subunit">
    <text evidence="10">Homopentamer.</text>
</comment>
<dbReference type="GeneID" id="90835883"/>
<evidence type="ECO:0000256" key="8">
    <source>
        <dbReference type="ARBA" id="ARBA00023136"/>
    </source>
</evidence>
<dbReference type="InterPro" id="IPR037673">
    <property type="entry name" value="MSC/AndL"/>
</dbReference>
<dbReference type="Pfam" id="PF01741">
    <property type="entry name" value="MscL"/>
    <property type="match status" value="1"/>
</dbReference>
<keyword evidence="5 10" id="KW-0812">Transmembrane</keyword>
<comment type="caution">
    <text evidence="11">The sequence shown here is derived from an EMBL/GenBank/DDBJ whole genome shotgun (WGS) entry which is preliminary data.</text>
</comment>
<dbReference type="Proteomes" id="UP000053797">
    <property type="component" value="Unassembled WGS sequence"/>
</dbReference>
<evidence type="ECO:0000256" key="10">
    <source>
        <dbReference type="HAMAP-Rule" id="MF_00115"/>
    </source>
</evidence>
<dbReference type="GO" id="GO:0008381">
    <property type="term" value="F:mechanosensitive monoatomic ion channel activity"/>
    <property type="evidence" value="ECO:0007669"/>
    <property type="project" value="UniProtKB-UniRule"/>
</dbReference>
<evidence type="ECO:0000256" key="6">
    <source>
        <dbReference type="ARBA" id="ARBA00022989"/>
    </source>
</evidence>
<feature type="transmembrane region" description="Helical" evidence="10">
    <location>
        <begin position="12"/>
        <end position="31"/>
    </location>
</feature>
<evidence type="ECO:0000313" key="11">
    <source>
        <dbReference type="EMBL" id="KSU49047.1"/>
    </source>
</evidence>
<evidence type="ECO:0000313" key="12">
    <source>
        <dbReference type="Proteomes" id="UP000053797"/>
    </source>
</evidence>
<evidence type="ECO:0000256" key="2">
    <source>
        <dbReference type="ARBA" id="ARBA00007254"/>
    </source>
</evidence>
<gene>
    <name evidence="10" type="primary">mscL</name>
    <name evidence="11" type="ORF">AS033_06625</name>
</gene>
<accession>A0A0V8GFH4</accession>
<dbReference type="InterPro" id="IPR001185">
    <property type="entry name" value="MS_channel"/>
</dbReference>
<dbReference type="RefSeq" id="WP_023467359.1">
    <property type="nucleotide sequence ID" value="NZ_FMYN01000002.1"/>
</dbReference>
<protein>
    <recommendedName>
        <fullName evidence="10">Large-conductance mechanosensitive channel</fullName>
    </recommendedName>
</protein>
<dbReference type="HAMAP" id="MF_00115">
    <property type="entry name" value="MscL"/>
    <property type="match status" value="1"/>
</dbReference>
<dbReference type="PRINTS" id="PR01264">
    <property type="entry name" value="MECHCHANNEL"/>
</dbReference>
<keyword evidence="4 10" id="KW-1003">Cell membrane</keyword>
<dbReference type="OrthoDB" id="9810350at2"/>
<keyword evidence="8 10" id="KW-0472">Membrane</keyword>
<name>A0A0V8GFH4_9BACL</name>
<evidence type="ECO:0000256" key="7">
    <source>
        <dbReference type="ARBA" id="ARBA00023065"/>
    </source>
</evidence>
<comment type="function">
    <text evidence="10">Channel that opens in response to stretch forces in the membrane lipid bilayer. May participate in the regulation of osmotic pressure changes within the cell.</text>
</comment>
<reference evidence="11 12" key="1">
    <citation type="journal article" date="2015" name="Int. J. Syst. Evol. Microbiol.">
        <title>Exiguobacterium enclense sp. nov., isolated from sediment.</title>
        <authorList>
            <person name="Dastager S.G."/>
            <person name="Mawlankar R."/>
            <person name="Sonalkar V.V."/>
            <person name="Thorat M.N."/>
            <person name="Mual P."/>
            <person name="Verma A."/>
            <person name="Krishnamurthi S."/>
            <person name="Tang S.K."/>
            <person name="Li W.J."/>
        </authorList>
    </citation>
    <scope>NUCLEOTIDE SEQUENCE [LARGE SCALE GENOMIC DNA]</scope>
    <source>
        <strain evidence="11 12">NIO-1109</strain>
    </source>
</reference>
<keyword evidence="6 10" id="KW-1133">Transmembrane helix</keyword>
<sequence>MFKAFKEFAFRGNVIDLAVGVILGAAFSGIIKSLVDSVFMPLIGIIIGGIDVKGLSVMVGNAELQYGQFLQASIEFLLIAFALFIFVKGITSFRKKEEVVEEEAVPTTEEKLLTEIRDALIHQNESSTKN</sequence>
<evidence type="ECO:0000256" key="5">
    <source>
        <dbReference type="ARBA" id="ARBA00022692"/>
    </source>
</evidence>